<dbReference type="Pfam" id="PF00581">
    <property type="entry name" value="Rhodanese"/>
    <property type="match status" value="1"/>
</dbReference>
<keyword evidence="9" id="KW-1185">Reference proteome</keyword>
<evidence type="ECO:0000256" key="2">
    <source>
        <dbReference type="ARBA" id="ARBA00009130"/>
    </source>
</evidence>
<dbReference type="PANTHER" id="PTHR43429:SF1">
    <property type="entry name" value="NAD(P)H SULFUR OXIDOREDUCTASE (COA-DEPENDENT)"/>
    <property type="match status" value="1"/>
</dbReference>
<dbReference type="SUPFAM" id="SSF55424">
    <property type="entry name" value="FAD/NAD-linked reductases, dimerisation (C-terminal) domain"/>
    <property type="match status" value="1"/>
</dbReference>
<keyword evidence="5" id="KW-0560">Oxidoreductase</keyword>
<dbReference type="SUPFAM" id="SSF51905">
    <property type="entry name" value="FAD/NAD(P)-binding domain"/>
    <property type="match status" value="1"/>
</dbReference>
<evidence type="ECO:0000256" key="3">
    <source>
        <dbReference type="ARBA" id="ARBA00022630"/>
    </source>
</evidence>
<evidence type="ECO:0000313" key="9">
    <source>
        <dbReference type="Proteomes" id="UP000198324"/>
    </source>
</evidence>
<evidence type="ECO:0000313" key="8">
    <source>
        <dbReference type="EMBL" id="SNR86293.1"/>
    </source>
</evidence>
<dbReference type="EMBL" id="FZOC01000003">
    <property type="protein sequence ID" value="SNR86293.1"/>
    <property type="molecule type" value="Genomic_DNA"/>
</dbReference>
<comment type="similarity">
    <text evidence="2">Belongs to the class-III pyridine nucleotide-disulfide oxidoreductase family.</text>
</comment>
<dbReference type="SUPFAM" id="SSF52821">
    <property type="entry name" value="Rhodanese/Cell cycle control phosphatase"/>
    <property type="match status" value="1"/>
</dbReference>
<evidence type="ECO:0000259" key="7">
    <source>
        <dbReference type="PROSITE" id="PS50206"/>
    </source>
</evidence>
<dbReference type="GO" id="GO:0016491">
    <property type="term" value="F:oxidoreductase activity"/>
    <property type="evidence" value="ECO:0007669"/>
    <property type="project" value="UniProtKB-KW"/>
</dbReference>
<dbReference type="PRINTS" id="PR00368">
    <property type="entry name" value="FADPNR"/>
</dbReference>
<evidence type="ECO:0000256" key="6">
    <source>
        <dbReference type="ARBA" id="ARBA00023284"/>
    </source>
</evidence>
<dbReference type="Pfam" id="PF02852">
    <property type="entry name" value="Pyr_redox_dim"/>
    <property type="match status" value="1"/>
</dbReference>
<dbReference type="RefSeq" id="WP_089273483.1">
    <property type="nucleotide sequence ID" value="NZ_FZOC01000003.1"/>
</dbReference>
<dbReference type="Proteomes" id="UP000198324">
    <property type="component" value="Unassembled WGS sequence"/>
</dbReference>
<protein>
    <submittedName>
        <fullName evidence="8">Rhodanese-like domain-containing protein</fullName>
    </submittedName>
</protein>
<dbReference type="CDD" id="cd00158">
    <property type="entry name" value="RHOD"/>
    <property type="match status" value="1"/>
</dbReference>
<dbReference type="SMART" id="SM00450">
    <property type="entry name" value="RHOD"/>
    <property type="match status" value="1"/>
</dbReference>
<evidence type="ECO:0000256" key="5">
    <source>
        <dbReference type="ARBA" id="ARBA00023002"/>
    </source>
</evidence>
<accession>A0A238ZUF9</accession>
<keyword evidence="4" id="KW-0274">FAD</keyword>
<dbReference type="InterPro" id="IPR023753">
    <property type="entry name" value="FAD/NAD-binding_dom"/>
</dbReference>
<dbReference type="InterPro" id="IPR016156">
    <property type="entry name" value="FAD/NAD-linked_Rdtase_dimer_sf"/>
</dbReference>
<proteinExistence type="inferred from homology"/>
<dbReference type="OrthoDB" id="9769238at2"/>
<keyword evidence="3" id="KW-0285">Flavoprotein</keyword>
<dbReference type="InterPro" id="IPR050260">
    <property type="entry name" value="FAD-bd_OxRdtase"/>
</dbReference>
<reference evidence="8 9" key="1">
    <citation type="submission" date="2017-06" db="EMBL/GenBank/DDBJ databases">
        <authorList>
            <person name="Kim H.J."/>
            <person name="Triplett B.A."/>
        </authorList>
    </citation>
    <scope>NUCLEOTIDE SEQUENCE [LARGE SCALE GENOMIC DNA]</scope>
    <source>
        <strain evidence="8 9">DSM 13116</strain>
    </source>
</reference>
<dbReference type="InterPro" id="IPR036873">
    <property type="entry name" value="Rhodanese-like_dom_sf"/>
</dbReference>
<keyword evidence="6" id="KW-0676">Redox-active center</keyword>
<dbReference type="PANTHER" id="PTHR43429">
    <property type="entry name" value="PYRIDINE NUCLEOTIDE-DISULFIDE OXIDOREDUCTASE DOMAIN-CONTAINING"/>
    <property type="match status" value="1"/>
</dbReference>
<evidence type="ECO:0000256" key="4">
    <source>
        <dbReference type="ARBA" id="ARBA00022827"/>
    </source>
</evidence>
<comment type="cofactor">
    <cofactor evidence="1">
        <name>FAD</name>
        <dbReference type="ChEBI" id="CHEBI:57692"/>
    </cofactor>
</comment>
<dbReference type="Pfam" id="PF07992">
    <property type="entry name" value="Pyr_redox_2"/>
    <property type="match status" value="1"/>
</dbReference>
<feature type="domain" description="Rhodanese" evidence="7">
    <location>
        <begin position="483"/>
        <end position="574"/>
    </location>
</feature>
<dbReference type="AlphaFoldDB" id="A0A238ZUF9"/>
<dbReference type="Gene3D" id="3.50.50.60">
    <property type="entry name" value="FAD/NAD(P)-binding domain"/>
    <property type="match status" value="2"/>
</dbReference>
<organism evidence="8 9">
    <name type="scientific">Humidesulfovibrio mexicanus</name>
    <dbReference type="NCBI Taxonomy" id="147047"/>
    <lineage>
        <taxon>Bacteria</taxon>
        <taxon>Pseudomonadati</taxon>
        <taxon>Thermodesulfobacteriota</taxon>
        <taxon>Desulfovibrionia</taxon>
        <taxon>Desulfovibrionales</taxon>
        <taxon>Desulfovibrionaceae</taxon>
        <taxon>Humidesulfovibrio</taxon>
    </lineage>
</organism>
<dbReference type="InterPro" id="IPR036188">
    <property type="entry name" value="FAD/NAD-bd_sf"/>
</dbReference>
<dbReference type="PRINTS" id="PR00411">
    <property type="entry name" value="PNDRDTASEI"/>
</dbReference>
<dbReference type="InterPro" id="IPR004099">
    <property type="entry name" value="Pyr_nucl-diS_OxRdtase_dimer"/>
</dbReference>
<name>A0A238ZUF9_9BACT</name>
<dbReference type="Gene3D" id="3.40.250.10">
    <property type="entry name" value="Rhodanese-like domain"/>
    <property type="match status" value="1"/>
</dbReference>
<gene>
    <name evidence="8" type="ORF">SAMN04488503_1572</name>
</gene>
<dbReference type="InterPro" id="IPR001763">
    <property type="entry name" value="Rhodanese-like_dom"/>
</dbReference>
<sequence>MGGNIVVIGGVALGPKAACRAKRLDPEARVVMVDRGARISYGGCGIPYFVSGDVSDVDELQSTSFHMLRDVAFFRDVKGVEARPRTEALSIDREAKTVRVRSLDTGVEKDLPYDRLVLATGSSPRILPIPGAELPGVRAVADLEAAMAIREGLSSGRVGSAVVVGAGFIGLEMAVALADMWGIETTVVEYAPTVLPTVLSPVLAAMAQRHMEEKGVAFRLGAQAARIEGEGKAERVVLRTAVGEETIAADLVIMAVGVAPNSELARAAGLDVSPRGGVVVDETLRTSDPDIFAGGDCAEIKNLVTGQDFFLPLGSLANRQGRVIGDNLCGGDSRFPGAAGAWCVKLFELSASGVGLTLDAARRAGLDAVAVQVSQFDRAHFYPDKDFMFLELVAERGTRRVLGVQGVCSLGDALVGRIGAVSALMPHRPTVTDLSLLELPYSPPFSSAMDIVNVLGNVGDNILSGRNESIDALAFAELFAERESGKAFFLDCREQPNAAPYLARYFGEWHNIPQGQLAGRLDEVPRDRTVVLVCNSGARSYEAFVTLAKAGFDRVVNVAGGMATVAKAGLAPEV</sequence>
<dbReference type="PROSITE" id="PS50206">
    <property type="entry name" value="RHODANESE_3"/>
    <property type="match status" value="1"/>
</dbReference>
<evidence type="ECO:0000256" key="1">
    <source>
        <dbReference type="ARBA" id="ARBA00001974"/>
    </source>
</evidence>